<dbReference type="EMBL" id="QBLH01001213">
    <property type="protein sequence ID" value="TGZ52659.1"/>
    <property type="molecule type" value="Genomic_DNA"/>
</dbReference>
<accession>A0A4S2KWQ7</accession>
<reference evidence="1 2" key="1">
    <citation type="journal article" date="2019" name="Philos. Trans. R. Soc. Lond., B, Biol. Sci.">
        <title>Ant behaviour and brain gene expression of defending hosts depend on the ecological success of the intruding social parasite.</title>
        <authorList>
            <person name="Kaur R."/>
            <person name="Stoldt M."/>
            <person name="Jongepier E."/>
            <person name="Feldmeyer B."/>
            <person name="Menzel F."/>
            <person name="Bornberg-Bauer E."/>
            <person name="Foitzik S."/>
        </authorList>
    </citation>
    <scope>NUCLEOTIDE SEQUENCE [LARGE SCALE GENOMIC DNA]</scope>
    <source>
        <tissue evidence="1">Whole body</tissue>
    </source>
</reference>
<organism evidence="1 2">
    <name type="scientific">Temnothorax longispinosus</name>
    <dbReference type="NCBI Taxonomy" id="300112"/>
    <lineage>
        <taxon>Eukaryota</taxon>
        <taxon>Metazoa</taxon>
        <taxon>Ecdysozoa</taxon>
        <taxon>Arthropoda</taxon>
        <taxon>Hexapoda</taxon>
        <taxon>Insecta</taxon>
        <taxon>Pterygota</taxon>
        <taxon>Neoptera</taxon>
        <taxon>Endopterygota</taxon>
        <taxon>Hymenoptera</taxon>
        <taxon>Apocrita</taxon>
        <taxon>Aculeata</taxon>
        <taxon>Formicoidea</taxon>
        <taxon>Formicidae</taxon>
        <taxon>Myrmicinae</taxon>
        <taxon>Temnothorax</taxon>
    </lineage>
</organism>
<evidence type="ECO:0000313" key="2">
    <source>
        <dbReference type="Proteomes" id="UP000310200"/>
    </source>
</evidence>
<comment type="caution">
    <text evidence="1">The sequence shown here is derived from an EMBL/GenBank/DDBJ whole genome shotgun (WGS) entry which is preliminary data.</text>
</comment>
<sequence length="281" mass="32318">MSRKSAASPVYSKVKHLNIQRKVNFLKQLDLGIIVSCAKLLTMCYFRNVTFSQLEYYKLNAIRDGAARRDATLRYRMAANALKEKQSVEIRLMREINGRIYADTPRVVGGAVKVKNIHGKRCECSRGRLKSQSNALEPQSHNPTSKATVIKVWCLHNVFLLANYLEFKSTLTGLTTLANYRDPLRAHDKPSIDSIARLQIGLDSCADLALRYMIPCTKRYYSFQKYITITITVSERKPFKDTSEQMVLLETVKLQRFVDDCRSKKSNKYYRLCRHGSPYVK</sequence>
<dbReference type="Proteomes" id="UP000310200">
    <property type="component" value="Unassembled WGS sequence"/>
</dbReference>
<gene>
    <name evidence="1" type="ORF">DBV15_07748</name>
</gene>
<name>A0A4S2KWQ7_9HYME</name>
<proteinExistence type="predicted"/>
<protein>
    <submittedName>
        <fullName evidence="1">Uncharacterized protein</fullName>
    </submittedName>
</protein>
<keyword evidence="2" id="KW-1185">Reference proteome</keyword>
<dbReference type="AlphaFoldDB" id="A0A4S2KWQ7"/>
<evidence type="ECO:0000313" key="1">
    <source>
        <dbReference type="EMBL" id="TGZ52659.1"/>
    </source>
</evidence>